<feature type="transmembrane region" description="Helical" evidence="1">
    <location>
        <begin position="12"/>
        <end position="42"/>
    </location>
</feature>
<dbReference type="EMBL" id="FR941722">
    <property type="protein sequence ID" value="CDQ98930.1"/>
    <property type="molecule type" value="Genomic_DNA"/>
</dbReference>
<evidence type="ECO:0000256" key="1">
    <source>
        <dbReference type="SAM" id="Phobius"/>
    </source>
</evidence>
<keyword evidence="1" id="KW-0472">Membrane</keyword>
<reference evidence="2" key="1">
    <citation type="journal article" date="2014" name="Nat. Commun.">
        <title>The rainbow trout genome provides novel insights into evolution after whole-genome duplication in vertebrates.</title>
        <authorList>
            <person name="Berthelot C."/>
            <person name="Brunet F."/>
            <person name="Chalopin D."/>
            <person name="Juanchich A."/>
            <person name="Bernard M."/>
            <person name="Noel B."/>
            <person name="Bento P."/>
            <person name="Da Silva C."/>
            <person name="Labadie K."/>
            <person name="Alberti A."/>
            <person name="Aury J.M."/>
            <person name="Louis A."/>
            <person name="Dehais P."/>
            <person name="Bardou P."/>
            <person name="Montfort J."/>
            <person name="Klopp C."/>
            <person name="Cabau C."/>
            <person name="Gaspin C."/>
            <person name="Thorgaard G.H."/>
            <person name="Boussaha M."/>
            <person name="Quillet E."/>
            <person name="Guyomard R."/>
            <person name="Galiana D."/>
            <person name="Bobe J."/>
            <person name="Volff J.N."/>
            <person name="Genet C."/>
            <person name="Wincker P."/>
            <person name="Jaillon O."/>
            <person name="Roest Crollius H."/>
            <person name="Guiguen Y."/>
        </authorList>
    </citation>
    <scope>NUCLEOTIDE SEQUENCE [LARGE SCALE GENOMIC DNA]</scope>
</reference>
<sequence>MRALKEAFACCFFTIFFVLTLQVTASLALSIISILGVTVAFFEFLKGILNMQYYHYRYYYSYYDDITNSTRVDVPWRKHHTGQLLSLEAVFMYQSLVGMVFLIMMTAFARAALRSSKTQAIVVMNNLPSAD</sequence>
<organism evidence="2 3">
    <name type="scientific">Oncorhynchus mykiss</name>
    <name type="common">Rainbow trout</name>
    <name type="synonym">Salmo gairdneri</name>
    <dbReference type="NCBI Taxonomy" id="8022"/>
    <lineage>
        <taxon>Eukaryota</taxon>
        <taxon>Metazoa</taxon>
        <taxon>Chordata</taxon>
        <taxon>Craniata</taxon>
        <taxon>Vertebrata</taxon>
        <taxon>Euteleostomi</taxon>
        <taxon>Actinopterygii</taxon>
        <taxon>Neopterygii</taxon>
        <taxon>Teleostei</taxon>
        <taxon>Protacanthopterygii</taxon>
        <taxon>Salmoniformes</taxon>
        <taxon>Salmonidae</taxon>
        <taxon>Salmoninae</taxon>
        <taxon>Oncorhynchus</taxon>
    </lineage>
</organism>
<evidence type="ECO:0000313" key="2">
    <source>
        <dbReference type="EMBL" id="CDQ98930.1"/>
    </source>
</evidence>
<dbReference type="PaxDb" id="8022-A0A060ZCC1"/>
<keyword evidence="1" id="KW-1133">Transmembrane helix</keyword>
<keyword evidence="1" id="KW-0812">Transmembrane</keyword>
<gene>
    <name evidence="2" type="ORF">GSONMT00026662001</name>
</gene>
<dbReference type="AlphaFoldDB" id="A0A060ZCC1"/>
<reference evidence="2" key="2">
    <citation type="submission" date="2014-03" db="EMBL/GenBank/DDBJ databases">
        <authorList>
            <person name="Genoscope - CEA"/>
        </authorList>
    </citation>
    <scope>NUCLEOTIDE SEQUENCE</scope>
</reference>
<protein>
    <submittedName>
        <fullName evidence="2">Uncharacterized protein</fullName>
    </submittedName>
</protein>
<feature type="transmembrane region" description="Helical" evidence="1">
    <location>
        <begin position="91"/>
        <end position="109"/>
    </location>
</feature>
<name>A0A060ZCC1_ONCMY</name>
<evidence type="ECO:0000313" key="3">
    <source>
        <dbReference type="Proteomes" id="UP000193380"/>
    </source>
</evidence>
<accession>A0A060ZCC1</accession>
<dbReference type="Proteomes" id="UP000193380">
    <property type="component" value="Unassembled WGS sequence"/>
</dbReference>
<proteinExistence type="predicted"/>